<protein>
    <submittedName>
        <fullName evidence="2">Glutathione S-transferase</fullName>
    </submittedName>
</protein>
<dbReference type="RefSeq" id="WP_121088064.1">
    <property type="nucleotide sequence ID" value="NZ_RBZU01000007.1"/>
</dbReference>
<reference evidence="2 3" key="1">
    <citation type="submission" date="2018-10" db="EMBL/GenBank/DDBJ databases">
        <title>Robbsia sp. DHC34, isolated from soil.</title>
        <authorList>
            <person name="Gao Z.-H."/>
            <person name="Qiu L.-H."/>
        </authorList>
    </citation>
    <scope>NUCLEOTIDE SEQUENCE [LARGE SCALE GENOMIC DNA]</scope>
    <source>
        <strain evidence="2 3">DHC34</strain>
    </source>
</reference>
<dbReference type="CDD" id="cd03194">
    <property type="entry name" value="GST_C_3"/>
    <property type="match status" value="1"/>
</dbReference>
<dbReference type="GO" id="GO:0016034">
    <property type="term" value="F:maleylacetoacetate isomerase activity"/>
    <property type="evidence" value="ECO:0007669"/>
    <property type="project" value="TreeGrafter"/>
</dbReference>
<proteinExistence type="predicted"/>
<evidence type="ECO:0000313" key="2">
    <source>
        <dbReference type="EMBL" id="RKP53436.1"/>
    </source>
</evidence>
<dbReference type="AlphaFoldDB" id="A0A494XWS5"/>
<accession>A0A494XWS5</accession>
<dbReference type="OrthoDB" id="9799538at2"/>
<dbReference type="InterPro" id="IPR036282">
    <property type="entry name" value="Glutathione-S-Trfase_C_sf"/>
</dbReference>
<dbReference type="Pfam" id="PF13409">
    <property type="entry name" value="GST_N_2"/>
    <property type="match status" value="1"/>
</dbReference>
<dbReference type="InterPro" id="IPR040079">
    <property type="entry name" value="Glutathione_S-Trfase"/>
</dbReference>
<organism evidence="2 3">
    <name type="scientific">Pararobbsia silviterrae</name>
    <dbReference type="NCBI Taxonomy" id="1792498"/>
    <lineage>
        <taxon>Bacteria</taxon>
        <taxon>Pseudomonadati</taxon>
        <taxon>Pseudomonadota</taxon>
        <taxon>Betaproteobacteria</taxon>
        <taxon>Burkholderiales</taxon>
        <taxon>Burkholderiaceae</taxon>
        <taxon>Pararobbsia</taxon>
    </lineage>
</organism>
<dbReference type="InterPro" id="IPR004045">
    <property type="entry name" value="Glutathione_S-Trfase_N"/>
</dbReference>
<dbReference type="PANTHER" id="PTHR42673:SF4">
    <property type="entry name" value="MALEYLACETOACETATE ISOMERASE"/>
    <property type="match status" value="1"/>
</dbReference>
<dbReference type="SUPFAM" id="SSF52833">
    <property type="entry name" value="Thioredoxin-like"/>
    <property type="match status" value="1"/>
</dbReference>
<dbReference type="GO" id="GO:0004364">
    <property type="term" value="F:glutathione transferase activity"/>
    <property type="evidence" value="ECO:0007669"/>
    <property type="project" value="TreeGrafter"/>
</dbReference>
<dbReference type="SFLD" id="SFLDS00019">
    <property type="entry name" value="Glutathione_Transferase_(cytos"/>
    <property type="match status" value="1"/>
</dbReference>
<dbReference type="SUPFAM" id="SSF47616">
    <property type="entry name" value="GST C-terminal domain-like"/>
    <property type="match status" value="1"/>
</dbReference>
<dbReference type="EMBL" id="RBZU01000007">
    <property type="protein sequence ID" value="RKP53436.1"/>
    <property type="molecule type" value="Genomic_DNA"/>
</dbReference>
<feature type="domain" description="GST N-terminal" evidence="1">
    <location>
        <begin position="6"/>
        <end position="86"/>
    </location>
</feature>
<comment type="caution">
    <text evidence="2">The sequence shown here is derived from an EMBL/GenBank/DDBJ whole genome shotgun (WGS) entry which is preliminary data.</text>
</comment>
<dbReference type="PANTHER" id="PTHR42673">
    <property type="entry name" value="MALEYLACETOACETATE ISOMERASE"/>
    <property type="match status" value="1"/>
</dbReference>
<evidence type="ECO:0000313" key="3">
    <source>
        <dbReference type="Proteomes" id="UP000270342"/>
    </source>
</evidence>
<keyword evidence="2" id="KW-0808">Transferase</keyword>
<dbReference type="Pfam" id="PF13410">
    <property type="entry name" value="GST_C_2"/>
    <property type="match status" value="1"/>
</dbReference>
<dbReference type="GO" id="GO:0006559">
    <property type="term" value="P:L-phenylalanine catabolic process"/>
    <property type="evidence" value="ECO:0007669"/>
    <property type="project" value="TreeGrafter"/>
</dbReference>
<dbReference type="Gene3D" id="3.40.30.10">
    <property type="entry name" value="Glutaredoxin"/>
    <property type="match status" value="1"/>
</dbReference>
<keyword evidence="3" id="KW-1185">Reference proteome</keyword>
<name>A0A494XWS5_9BURK</name>
<dbReference type="GO" id="GO:0006749">
    <property type="term" value="P:glutathione metabolic process"/>
    <property type="evidence" value="ECO:0007669"/>
    <property type="project" value="TreeGrafter"/>
</dbReference>
<dbReference type="PROSITE" id="PS50404">
    <property type="entry name" value="GST_NTER"/>
    <property type="match status" value="1"/>
</dbReference>
<gene>
    <name evidence="2" type="ORF">D7S86_17175</name>
</gene>
<dbReference type="InterPro" id="IPR036249">
    <property type="entry name" value="Thioredoxin-like_sf"/>
</dbReference>
<evidence type="ECO:0000259" key="1">
    <source>
        <dbReference type="PROSITE" id="PS50404"/>
    </source>
</evidence>
<dbReference type="Gene3D" id="1.20.1050.10">
    <property type="match status" value="1"/>
</dbReference>
<dbReference type="Proteomes" id="UP000270342">
    <property type="component" value="Unassembled WGS sequence"/>
</dbReference>
<sequence length="219" mass="24648">MTESKTTLTISSHNYSSWSLRGWLLAKLSGLEFETVAVPVDDAAARAELLLLSPSILVPCLTHDGIKVWDTLAITEYLNEIRPDAGLLPADRKARAHCRAICGEMHSGFSALRSALPMNLRGYFPNFRIWSRAQDDIERILTIWRECLSLYGGPYLFGALSAADAMYAPVVTRFLTYDVKLDKDIAEYCKQMLDLPQLKEWIAIAKSETEDIDELDVEF</sequence>